<proteinExistence type="predicted"/>
<protein>
    <submittedName>
        <fullName evidence="1">13030_t:CDS:1</fullName>
    </submittedName>
</protein>
<feature type="non-terminal residue" evidence="1">
    <location>
        <position position="1"/>
    </location>
</feature>
<sequence>LKMAIINLNCVLLNDNGTHSEDEIFTIEISNDKKYELLKHMVKERLAPFFDSVPSTKIRLRLSPNGNNIKPLIRISDDFPTSPSEEDLIYVVPTPKK</sequence>
<dbReference type="OrthoDB" id="2330017at2759"/>
<gene>
    <name evidence="1" type="ORF">RFULGI_LOCUS7030</name>
</gene>
<reference evidence="1" key="1">
    <citation type="submission" date="2021-06" db="EMBL/GenBank/DDBJ databases">
        <authorList>
            <person name="Kallberg Y."/>
            <person name="Tangrot J."/>
            <person name="Rosling A."/>
        </authorList>
    </citation>
    <scope>NUCLEOTIDE SEQUENCE</scope>
    <source>
        <strain evidence="1">IN212</strain>
    </source>
</reference>
<dbReference type="EMBL" id="CAJVPZ010009743">
    <property type="protein sequence ID" value="CAG8612408.1"/>
    <property type="molecule type" value="Genomic_DNA"/>
</dbReference>
<keyword evidence="2" id="KW-1185">Reference proteome</keyword>
<comment type="caution">
    <text evidence="1">The sequence shown here is derived from an EMBL/GenBank/DDBJ whole genome shotgun (WGS) entry which is preliminary data.</text>
</comment>
<dbReference type="AlphaFoldDB" id="A0A9N9GJ96"/>
<evidence type="ECO:0000313" key="1">
    <source>
        <dbReference type="EMBL" id="CAG8612408.1"/>
    </source>
</evidence>
<evidence type="ECO:0000313" key="2">
    <source>
        <dbReference type="Proteomes" id="UP000789396"/>
    </source>
</evidence>
<accession>A0A9N9GJ96</accession>
<organism evidence="1 2">
    <name type="scientific">Racocetra fulgida</name>
    <dbReference type="NCBI Taxonomy" id="60492"/>
    <lineage>
        <taxon>Eukaryota</taxon>
        <taxon>Fungi</taxon>
        <taxon>Fungi incertae sedis</taxon>
        <taxon>Mucoromycota</taxon>
        <taxon>Glomeromycotina</taxon>
        <taxon>Glomeromycetes</taxon>
        <taxon>Diversisporales</taxon>
        <taxon>Gigasporaceae</taxon>
        <taxon>Racocetra</taxon>
    </lineage>
</organism>
<name>A0A9N9GJ96_9GLOM</name>
<dbReference type="Proteomes" id="UP000789396">
    <property type="component" value="Unassembled WGS sequence"/>
</dbReference>